<feature type="transmembrane region" description="Helical" evidence="10">
    <location>
        <begin position="577"/>
        <end position="597"/>
    </location>
</feature>
<evidence type="ECO:0000259" key="12">
    <source>
        <dbReference type="Pfam" id="PF01814"/>
    </source>
</evidence>
<dbReference type="Gene3D" id="1.20.120.520">
    <property type="entry name" value="nmb1532 protein domain like"/>
    <property type="match status" value="1"/>
</dbReference>
<reference evidence="13 14" key="1">
    <citation type="submission" date="2024-06" db="EMBL/GenBank/DDBJ databases">
        <title>Genomic Encyclopedia of Type Strains, Phase IV (KMG-IV): sequencing the most valuable type-strain genomes for metagenomic binning, comparative biology and taxonomic classification.</title>
        <authorList>
            <person name="Goeker M."/>
        </authorList>
    </citation>
    <scope>NUCLEOTIDE SEQUENCE [LARGE SCALE GENOMIC DNA]</scope>
    <source>
        <strain evidence="13 14">DSM 29288</strain>
    </source>
</reference>
<dbReference type="SUPFAM" id="SSF81653">
    <property type="entry name" value="Calcium ATPase, transduction domain A"/>
    <property type="match status" value="1"/>
</dbReference>
<feature type="domain" description="Hemerythrin-like" evidence="12">
    <location>
        <begin position="638"/>
        <end position="767"/>
    </location>
</feature>
<name>A0ABV2MKK5_9HYPH</name>
<dbReference type="InterPro" id="IPR001757">
    <property type="entry name" value="P_typ_ATPase"/>
</dbReference>
<comment type="similarity">
    <text evidence="2 10">Belongs to the cation transport ATPase (P-type) (TC 3.A.3) family. Type IB subfamily.</text>
</comment>
<keyword evidence="4 10" id="KW-0479">Metal-binding</keyword>
<dbReference type="SUPFAM" id="SSF81665">
    <property type="entry name" value="Calcium ATPase, transmembrane domain M"/>
    <property type="match status" value="1"/>
</dbReference>
<dbReference type="Gene3D" id="3.40.1110.10">
    <property type="entry name" value="Calcium-transporting ATPase, cytoplasmic domain N"/>
    <property type="match status" value="1"/>
</dbReference>
<keyword evidence="7 10" id="KW-0472">Membrane</keyword>
<dbReference type="PANTHER" id="PTHR48085">
    <property type="entry name" value="CADMIUM/ZINC-TRANSPORTING ATPASE HMA2-RELATED"/>
    <property type="match status" value="1"/>
</dbReference>
<dbReference type="PANTHER" id="PTHR48085:SF5">
    <property type="entry name" value="CADMIUM_ZINC-TRANSPORTING ATPASE HMA4-RELATED"/>
    <property type="match status" value="1"/>
</dbReference>
<feature type="transmembrane region" description="Helical" evidence="10">
    <location>
        <begin position="77"/>
        <end position="101"/>
    </location>
</feature>
<evidence type="ECO:0000313" key="14">
    <source>
        <dbReference type="Proteomes" id="UP001549077"/>
    </source>
</evidence>
<evidence type="ECO:0000256" key="2">
    <source>
        <dbReference type="ARBA" id="ARBA00006024"/>
    </source>
</evidence>
<keyword evidence="10" id="KW-1003">Cell membrane</keyword>
<evidence type="ECO:0000256" key="1">
    <source>
        <dbReference type="ARBA" id="ARBA00004370"/>
    </source>
</evidence>
<gene>
    <name evidence="13" type="ORF">ABID08_003248</name>
</gene>
<evidence type="ECO:0000256" key="9">
    <source>
        <dbReference type="ARBA" id="ARBA00047308"/>
    </source>
</evidence>
<sequence length="773" mass="81673">MPARNEVHPLMRGWRRAKEWTLPFVAVALVAGGVARFTGQEELAAQLWATGTAAIFAVLSIDIGIGLHRREFGLDLIAALAMGGAIFFGEYLAGIVVALMFTGGQFLENFAQGRAGREMTALLSRMPNSAVRYESGGLHEVALSVIVPGDLILVRRGEIVPVDGIVGGPDAVLDQSALTGEALPVRRNSGQAVMSGSTNAGDAFDLQATSAAADSTYAGVVRLVEAAQQTKAPMVRLAARFGLGFLALTLTIAGLAWGYTGEATRALAVIVVATPCPLILAVPVAIVSGISRCAKKGILVKDGGALEALAAAKVVLLDKTGTVTDGRARLIEMKIRDGLDPLEVLRLAASLDQSSPHVVAQALVAAARERGLRLDVPADVREAPGSGLTGHVGTLHVLVGGWAFARARIEGADFNSEIEAWIRREGTVAVIVAIDGKLAGAILLADQIRPEAGSVLRHLREAGVARIVLVTGDRADLAAGVGAFVGVDEVISQMKPEDKTTAVEAERARSRPVVMIGDGVNDAPALAAADVGIAMGARGAAASSEAADVVILVDRLDRVVDAVHIARRSRGIALQSVYVGIGLSIAGMMVAAFGYLAPVGGALFQEAVDVAVILNALRALGPAISLGARPKLSNEELAQLEAEHVALADVIDDIRMTSDRLRRLSKTQVKEELGRLGCELRERLLPHEKQDEQVYARLRRRSAAPDALAGMSRTHMEIQRQVHNLDVMCKAFDQEAPTEAQLHDVERLLYGLEAIMRLHFAQEEEIYRSLESG</sequence>
<dbReference type="InterPro" id="IPR008250">
    <property type="entry name" value="ATPase_P-typ_transduc_dom_A_sf"/>
</dbReference>
<dbReference type="Pfam" id="PF00122">
    <property type="entry name" value="E1-E2_ATPase"/>
    <property type="match status" value="1"/>
</dbReference>
<dbReference type="InterPro" id="IPR012312">
    <property type="entry name" value="Hemerythrin-like"/>
</dbReference>
<evidence type="ECO:0000256" key="6">
    <source>
        <dbReference type="ARBA" id="ARBA00022989"/>
    </source>
</evidence>
<keyword evidence="10" id="KW-0067">ATP-binding</keyword>
<dbReference type="Proteomes" id="UP001549077">
    <property type="component" value="Unassembled WGS sequence"/>
</dbReference>
<dbReference type="EC" id="7.2.2.12" evidence="8"/>
<feature type="domain" description="P-type ATPase A" evidence="11">
    <location>
        <begin position="126"/>
        <end position="225"/>
    </location>
</feature>
<evidence type="ECO:0000256" key="7">
    <source>
        <dbReference type="ARBA" id="ARBA00023136"/>
    </source>
</evidence>
<dbReference type="SUPFAM" id="SSF56784">
    <property type="entry name" value="HAD-like"/>
    <property type="match status" value="1"/>
</dbReference>
<dbReference type="PROSITE" id="PS00154">
    <property type="entry name" value="ATPASE_E1_E2"/>
    <property type="match status" value="1"/>
</dbReference>
<dbReference type="InterPro" id="IPR036412">
    <property type="entry name" value="HAD-like_sf"/>
</dbReference>
<comment type="catalytic activity">
    <reaction evidence="9">
        <text>Zn(2+)(in) + ATP + H2O = Zn(2+)(out) + ADP + phosphate + H(+)</text>
        <dbReference type="Rhea" id="RHEA:20621"/>
        <dbReference type="ChEBI" id="CHEBI:15377"/>
        <dbReference type="ChEBI" id="CHEBI:15378"/>
        <dbReference type="ChEBI" id="CHEBI:29105"/>
        <dbReference type="ChEBI" id="CHEBI:30616"/>
        <dbReference type="ChEBI" id="CHEBI:43474"/>
        <dbReference type="ChEBI" id="CHEBI:456216"/>
        <dbReference type="EC" id="7.2.2.12"/>
    </reaction>
</comment>
<keyword evidence="14" id="KW-1185">Reference proteome</keyword>
<dbReference type="InterPro" id="IPR059000">
    <property type="entry name" value="ATPase_P-type_domA"/>
</dbReference>
<dbReference type="InterPro" id="IPR023214">
    <property type="entry name" value="HAD_sf"/>
</dbReference>
<dbReference type="SFLD" id="SFLDF00027">
    <property type="entry name" value="p-type_atpase"/>
    <property type="match status" value="1"/>
</dbReference>
<dbReference type="PRINTS" id="PR00119">
    <property type="entry name" value="CATATPASE"/>
</dbReference>
<dbReference type="SFLD" id="SFLDG00002">
    <property type="entry name" value="C1.7:_P-type_atpase_like"/>
    <property type="match status" value="1"/>
</dbReference>
<dbReference type="SFLD" id="SFLDS00003">
    <property type="entry name" value="Haloacid_Dehalogenase"/>
    <property type="match status" value="1"/>
</dbReference>
<dbReference type="Gene3D" id="3.40.50.1000">
    <property type="entry name" value="HAD superfamily/HAD-like"/>
    <property type="match status" value="1"/>
</dbReference>
<evidence type="ECO:0000256" key="10">
    <source>
        <dbReference type="RuleBase" id="RU362081"/>
    </source>
</evidence>
<evidence type="ECO:0000256" key="8">
    <source>
        <dbReference type="ARBA" id="ARBA00039097"/>
    </source>
</evidence>
<dbReference type="InterPro" id="IPR044492">
    <property type="entry name" value="P_typ_ATPase_HD_dom"/>
</dbReference>
<dbReference type="Pfam" id="PF00702">
    <property type="entry name" value="Hydrolase"/>
    <property type="match status" value="1"/>
</dbReference>
<dbReference type="Pfam" id="PF01814">
    <property type="entry name" value="Hemerythrin"/>
    <property type="match status" value="1"/>
</dbReference>
<feature type="transmembrane region" description="Helical" evidence="10">
    <location>
        <begin position="237"/>
        <end position="260"/>
    </location>
</feature>
<comment type="subcellular location">
    <subcellularLocation>
        <location evidence="10">Cell membrane</location>
    </subcellularLocation>
    <subcellularLocation>
        <location evidence="1">Membrane</location>
    </subcellularLocation>
</comment>
<dbReference type="EMBL" id="JBEPMY010000008">
    <property type="protein sequence ID" value="MET3755877.1"/>
    <property type="molecule type" value="Genomic_DNA"/>
</dbReference>
<dbReference type="InterPro" id="IPR027256">
    <property type="entry name" value="P-typ_ATPase_IB"/>
</dbReference>
<protein>
    <recommendedName>
        <fullName evidence="8">P-type Zn(2+) transporter</fullName>
        <ecNumber evidence="8">7.2.2.12</ecNumber>
    </recommendedName>
</protein>
<evidence type="ECO:0000259" key="11">
    <source>
        <dbReference type="Pfam" id="PF00122"/>
    </source>
</evidence>
<organism evidence="13 14">
    <name type="scientific">Rhizobium binae</name>
    <dbReference type="NCBI Taxonomy" id="1138190"/>
    <lineage>
        <taxon>Bacteria</taxon>
        <taxon>Pseudomonadati</taxon>
        <taxon>Pseudomonadota</taxon>
        <taxon>Alphaproteobacteria</taxon>
        <taxon>Hyphomicrobiales</taxon>
        <taxon>Rhizobiaceae</taxon>
        <taxon>Rhizobium/Agrobacterium group</taxon>
        <taxon>Rhizobium</taxon>
    </lineage>
</organism>
<keyword evidence="5" id="KW-1278">Translocase</keyword>
<proteinExistence type="inferred from homology"/>
<feature type="transmembrane region" description="Helical" evidence="10">
    <location>
        <begin position="266"/>
        <end position="287"/>
    </location>
</feature>
<feature type="transmembrane region" description="Helical" evidence="10">
    <location>
        <begin position="20"/>
        <end position="38"/>
    </location>
</feature>
<dbReference type="NCBIfam" id="TIGR01525">
    <property type="entry name" value="ATPase-IB_hvy"/>
    <property type="match status" value="1"/>
</dbReference>
<evidence type="ECO:0000256" key="3">
    <source>
        <dbReference type="ARBA" id="ARBA00022692"/>
    </source>
</evidence>
<dbReference type="InterPro" id="IPR051014">
    <property type="entry name" value="Cation_Transport_ATPase_IB"/>
</dbReference>
<dbReference type="InterPro" id="IPR018303">
    <property type="entry name" value="ATPase_P-typ_P_site"/>
</dbReference>
<accession>A0ABV2MKK5</accession>
<keyword evidence="10" id="KW-0547">Nucleotide-binding</keyword>
<dbReference type="NCBIfam" id="TIGR01494">
    <property type="entry name" value="ATPase_P-type"/>
    <property type="match status" value="2"/>
</dbReference>
<feature type="transmembrane region" description="Helical" evidence="10">
    <location>
        <begin position="45"/>
        <end position="65"/>
    </location>
</feature>
<comment type="caution">
    <text evidence="13">The sequence shown here is derived from an EMBL/GenBank/DDBJ whole genome shotgun (WGS) entry which is preliminary data.</text>
</comment>
<evidence type="ECO:0000256" key="4">
    <source>
        <dbReference type="ARBA" id="ARBA00022723"/>
    </source>
</evidence>
<dbReference type="Gene3D" id="2.70.150.10">
    <property type="entry name" value="Calcium-transporting ATPase, cytoplasmic transduction domain A"/>
    <property type="match status" value="1"/>
</dbReference>
<dbReference type="InterPro" id="IPR023299">
    <property type="entry name" value="ATPase_P-typ_cyto_dom_N"/>
</dbReference>
<dbReference type="InterPro" id="IPR023298">
    <property type="entry name" value="ATPase_P-typ_TM_dom_sf"/>
</dbReference>
<keyword evidence="6 10" id="KW-1133">Transmembrane helix</keyword>
<evidence type="ECO:0000313" key="13">
    <source>
        <dbReference type="EMBL" id="MET3755877.1"/>
    </source>
</evidence>
<evidence type="ECO:0000256" key="5">
    <source>
        <dbReference type="ARBA" id="ARBA00022967"/>
    </source>
</evidence>
<keyword evidence="3 10" id="KW-0812">Transmembrane</keyword>